<keyword evidence="1" id="KW-0328">Glycosyltransferase</keyword>
<dbReference type="InterPro" id="IPR035994">
    <property type="entry name" value="Nucleoside_phosphorylase_sf"/>
</dbReference>
<dbReference type="Gene3D" id="3.40.50.1580">
    <property type="entry name" value="Nucleoside phosphorylase domain"/>
    <property type="match status" value="1"/>
</dbReference>
<name>A0AAV9ISI1_CYACA</name>
<evidence type="ECO:0000313" key="6">
    <source>
        <dbReference type="Proteomes" id="UP001301350"/>
    </source>
</evidence>
<organism evidence="5 6">
    <name type="scientific">Cyanidium caldarium</name>
    <name type="common">Red alga</name>
    <dbReference type="NCBI Taxonomy" id="2771"/>
    <lineage>
        <taxon>Eukaryota</taxon>
        <taxon>Rhodophyta</taxon>
        <taxon>Bangiophyceae</taxon>
        <taxon>Cyanidiales</taxon>
        <taxon>Cyanidiaceae</taxon>
        <taxon>Cyanidium</taxon>
    </lineage>
</organism>
<evidence type="ECO:0000256" key="1">
    <source>
        <dbReference type="ARBA" id="ARBA00022676"/>
    </source>
</evidence>
<dbReference type="PANTHER" id="PTHR42679:SF2">
    <property type="entry name" value="S-METHYL-5'-THIOADENOSINE PHOSPHORYLASE"/>
    <property type="match status" value="1"/>
</dbReference>
<keyword evidence="3" id="KW-0660">Purine salvage</keyword>
<proteinExistence type="predicted"/>
<dbReference type="Pfam" id="PF01048">
    <property type="entry name" value="PNP_UDP_1"/>
    <property type="match status" value="1"/>
</dbReference>
<accession>A0AAV9ISI1</accession>
<dbReference type="EMBL" id="JANCYW010000003">
    <property type="protein sequence ID" value="KAK4535016.1"/>
    <property type="molecule type" value="Genomic_DNA"/>
</dbReference>
<dbReference type="AlphaFoldDB" id="A0AAV9ISI1"/>
<dbReference type="GO" id="GO:0006166">
    <property type="term" value="P:purine ribonucleoside salvage"/>
    <property type="evidence" value="ECO:0007669"/>
    <property type="project" value="UniProtKB-KW"/>
</dbReference>
<evidence type="ECO:0000259" key="4">
    <source>
        <dbReference type="Pfam" id="PF01048"/>
    </source>
</evidence>
<sequence length="254" mass="27853">MLGVLGGTSLFQSRLFSPFERRTIETPYGRVVYHIDPATQQIVYIQRHHADVDRNEAYAPPHHINHRANVAALHQLGVRRCIGVCSVGSLNPDLTVGTCVIPDDFSMLPVMATVVTFYEDDARGHKVPALDEGLRADLRQALTGVIHPLHMGGTYVQTRGPRFETPAEVRALRMFGDVVGMTAGAEAVCCGELDIRYAQLCMVDNLANGLLGDAQRLSEKAFVAAVQQNLKTVERAIQRVFAFYALAAEDAARP</sequence>
<dbReference type="Proteomes" id="UP001301350">
    <property type="component" value="Unassembled WGS sequence"/>
</dbReference>
<dbReference type="SUPFAM" id="SSF53167">
    <property type="entry name" value="Purine and uridine phosphorylases"/>
    <property type="match status" value="1"/>
</dbReference>
<dbReference type="PANTHER" id="PTHR42679">
    <property type="entry name" value="S-METHYL-5'-THIOADENOSINE PHOSPHORYLASE"/>
    <property type="match status" value="1"/>
</dbReference>
<gene>
    <name evidence="5" type="ORF">CDCA_CDCA03G1041</name>
</gene>
<dbReference type="InterPro" id="IPR010044">
    <property type="entry name" value="MTAP"/>
</dbReference>
<comment type="caution">
    <text evidence="5">The sequence shown here is derived from an EMBL/GenBank/DDBJ whole genome shotgun (WGS) entry which is preliminary data.</text>
</comment>
<dbReference type="InterPro" id="IPR000845">
    <property type="entry name" value="Nucleoside_phosphorylase_d"/>
</dbReference>
<dbReference type="GO" id="GO:0019509">
    <property type="term" value="P:L-methionine salvage from methylthioadenosine"/>
    <property type="evidence" value="ECO:0007669"/>
    <property type="project" value="TreeGrafter"/>
</dbReference>
<evidence type="ECO:0000256" key="3">
    <source>
        <dbReference type="ARBA" id="ARBA00022726"/>
    </source>
</evidence>
<dbReference type="CDD" id="cd09010">
    <property type="entry name" value="MTAP_SsMTAPII_like_MTIP"/>
    <property type="match status" value="1"/>
</dbReference>
<evidence type="ECO:0000313" key="5">
    <source>
        <dbReference type="EMBL" id="KAK4535016.1"/>
    </source>
</evidence>
<protein>
    <recommendedName>
        <fullName evidence="4">Nucleoside phosphorylase domain-containing protein</fullName>
    </recommendedName>
</protein>
<feature type="domain" description="Nucleoside phosphorylase" evidence="4">
    <location>
        <begin position="23"/>
        <end position="239"/>
    </location>
</feature>
<reference evidence="5 6" key="1">
    <citation type="submission" date="2022-07" db="EMBL/GenBank/DDBJ databases">
        <title>Genome-wide signatures of adaptation to extreme environments.</title>
        <authorList>
            <person name="Cho C.H."/>
            <person name="Yoon H.S."/>
        </authorList>
    </citation>
    <scope>NUCLEOTIDE SEQUENCE [LARGE SCALE GENOMIC DNA]</scope>
    <source>
        <strain evidence="5 6">DBV 063 E5</strain>
    </source>
</reference>
<dbReference type="GO" id="GO:0005829">
    <property type="term" value="C:cytosol"/>
    <property type="evidence" value="ECO:0007669"/>
    <property type="project" value="TreeGrafter"/>
</dbReference>
<dbReference type="GO" id="GO:0017061">
    <property type="term" value="F:S-methyl-5-thioadenosine phosphorylase activity"/>
    <property type="evidence" value="ECO:0007669"/>
    <property type="project" value="InterPro"/>
</dbReference>
<keyword evidence="6" id="KW-1185">Reference proteome</keyword>
<keyword evidence="2" id="KW-0808">Transferase</keyword>
<evidence type="ECO:0000256" key="2">
    <source>
        <dbReference type="ARBA" id="ARBA00022679"/>
    </source>
</evidence>